<dbReference type="GO" id="GO:0016491">
    <property type="term" value="F:oxidoreductase activity"/>
    <property type="evidence" value="ECO:0007669"/>
    <property type="project" value="UniProtKB-KW"/>
</dbReference>
<dbReference type="PANTHER" id="PTHR43364:SF4">
    <property type="entry name" value="NAD(P)-LINKED OXIDOREDUCTASE SUPERFAMILY PROTEIN"/>
    <property type="match status" value="1"/>
</dbReference>
<gene>
    <name evidence="3" type="ORF">HMPREF9393_0092</name>
</gene>
<dbReference type="EMBL" id="AFFL01000001">
    <property type="protein sequence ID" value="EGJ40094.1"/>
    <property type="molecule type" value="Genomic_DNA"/>
</dbReference>
<proteinExistence type="predicted"/>
<dbReference type="PANTHER" id="PTHR43364">
    <property type="entry name" value="NADH-SPECIFIC METHYLGLYOXAL REDUCTASE-RELATED"/>
    <property type="match status" value="1"/>
</dbReference>
<dbReference type="SUPFAM" id="SSF51430">
    <property type="entry name" value="NAD(P)-linked oxidoreductase"/>
    <property type="match status" value="1"/>
</dbReference>
<dbReference type="HOGENOM" id="CLU_023205_2_3_9"/>
<comment type="caution">
    <text evidence="3">The sequence shown here is derived from an EMBL/GenBank/DDBJ whole genome shotgun (WGS) entry which is preliminary data.</text>
</comment>
<dbReference type="PATRIC" id="fig|888820.3.peg.92"/>
<accession>F3U8Y9</accession>
<feature type="domain" description="NADP-dependent oxidoreductase" evidence="2">
    <location>
        <begin position="16"/>
        <end position="318"/>
    </location>
</feature>
<dbReference type="Gene3D" id="3.20.20.100">
    <property type="entry name" value="NADP-dependent oxidoreductase domain"/>
    <property type="match status" value="1"/>
</dbReference>
<evidence type="ECO:0000313" key="4">
    <source>
        <dbReference type="Proteomes" id="UP000004171"/>
    </source>
</evidence>
<evidence type="ECO:0000313" key="3">
    <source>
        <dbReference type="EMBL" id="EGJ40094.1"/>
    </source>
</evidence>
<dbReference type="InterPro" id="IPR036812">
    <property type="entry name" value="NAD(P)_OxRdtase_dom_sf"/>
</dbReference>
<dbReference type="InterPro" id="IPR018170">
    <property type="entry name" value="Aldo/ket_reductase_CS"/>
</dbReference>
<protein>
    <submittedName>
        <fullName evidence="3">Aldo/keto reductase family oxidoreductase</fullName>
        <ecNumber evidence="3">1.1.1.-</ecNumber>
    </submittedName>
</protein>
<name>F3U8Y9_STRSA</name>
<dbReference type="Proteomes" id="UP000004171">
    <property type="component" value="Unassembled WGS sequence"/>
</dbReference>
<dbReference type="Pfam" id="PF00248">
    <property type="entry name" value="Aldo_ket_red"/>
    <property type="match status" value="1"/>
</dbReference>
<evidence type="ECO:0000259" key="2">
    <source>
        <dbReference type="Pfam" id="PF00248"/>
    </source>
</evidence>
<sequence>MAKLRRLGQSDLYLSPLGLGTWQFGNDTRIIWNKVDGHLVRDILDYSLNHGINWLDTAEIYGRGTSESFLGQEITNLIKEKRIHEAPALATKWFPLLRSARTIDGAVSQQLKRLRTASIDLYQIHQPTSISSLHEQIKVLADLLHQHKIKNIGVSNFTAKQMIKADELLKDYGLRLVSNQVKYNLLDRHIERKGVLDAAKERGISLIAYSPLRQGYLTGRFHDNPDLINQVGLPRKLGSRMSKRNIEETRPLIELLRKIGQNYEKTPAQVALNWLIHAHGDTVLAIPGASKLSQAQSNVQAQDFCLSQTEIDQLDSLSRQVAIW</sequence>
<reference evidence="3 4" key="1">
    <citation type="submission" date="2011-03" db="EMBL/GenBank/DDBJ databases">
        <authorList>
            <person name="Muzny D."/>
            <person name="Qin X."/>
            <person name="Deng J."/>
            <person name="Jiang H."/>
            <person name="Liu Y."/>
            <person name="Qu J."/>
            <person name="Song X.-Z."/>
            <person name="Zhang L."/>
            <person name="Thornton R."/>
            <person name="Coyle M."/>
            <person name="Francisco L."/>
            <person name="Jackson L."/>
            <person name="Javaid M."/>
            <person name="Korchina V."/>
            <person name="Kovar C."/>
            <person name="Mata R."/>
            <person name="Mathew T."/>
            <person name="Ngo R."/>
            <person name="Nguyen L."/>
            <person name="Nguyen N."/>
            <person name="Okwuonu G."/>
            <person name="Ongeri F."/>
            <person name="Pham C."/>
            <person name="Simmons D."/>
            <person name="Wilczek-Boney K."/>
            <person name="Hale W."/>
            <person name="Jakkamsetti A."/>
            <person name="Pham P."/>
            <person name="Ruth R."/>
            <person name="San Lucas F."/>
            <person name="Warren J."/>
            <person name="Zhang J."/>
            <person name="Zhao Z."/>
            <person name="Zhou C."/>
            <person name="Zhu D."/>
            <person name="Lee S."/>
            <person name="Bess C."/>
            <person name="Blankenburg K."/>
            <person name="Forbes L."/>
            <person name="Fu Q."/>
            <person name="Gubbala S."/>
            <person name="Hirani K."/>
            <person name="Jayaseelan J.C."/>
            <person name="Lara F."/>
            <person name="Munidasa M."/>
            <person name="Palculict T."/>
            <person name="Patil S."/>
            <person name="Pu L.-L."/>
            <person name="Saada N."/>
            <person name="Tang L."/>
            <person name="Weissenberger G."/>
            <person name="Zhu Y."/>
            <person name="Hemphill L."/>
            <person name="Shang Y."/>
            <person name="Youmans B."/>
            <person name="Ayvaz T."/>
            <person name="Ross M."/>
            <person name="Santibanez J."/>
            <person name="Aqrawi P."/>
            <person name="Gross S."/>
            <person name="Joshi V."/>
            <person name="Fowler G."/>
            <person name="Nazareth L."/>
            <person name="Reid J."/>
            <person name="Worley K."/>
            <person name="Petrosino J."/>
            <person name="Highlander S."/>
            <person name="Gibbs R."/>
        </authorList>
    </citation>
    <scope>NUCLEOTIDE SEQUENCE [LARGE SCALE GENOMIC DNA]</scope>
    <source>
        <strain evidence="3 4">SK1056</strain>
    </source>
</reference>
<keyword evidence="1 3" id="KW-0560">Oxidoreductase</keyword>
<dbReference type="EC" id="1.1.1.-" evidence="3"/>
<dbReference type="InterPro" id="IPR023210">
    <property type="entry name" value="NADP_OxRdtase_dom"/>
</dbReference>
<organism evidence="3 4">
    <name type="scientific">Streptococcus sanguinis SK1056</name>
    <dbReference type="NCBI Taxonomy" id="888820"/>
    <lineage>
        <taxon>Bacteria</taxon>
        <taxon>Bacillati</taxon>
        <taxon>Bacillota</taxon>
        <taxon>Bacilli</taxon>
        <taxon>Lactobacillales</taxon>
        <taxon>Streptococcaceae</taxon>
        <taxon>Streptococcus</taxon>
    </lineage>
</organism>
<dbReference type="RefSeq" id="WP_002920612.1">
    <property type="nucleotide sequence ID" value="NZ_GL890990.1"/>
</dbReference>
<dbReference type="AlphaFoldDB" id="F3U8Y9"/>
<dbReference type="PROSITE" id="PS00062">
    <property type="entry name" value="ALDOKETO_REDUCTASE_2"/>
    <property type="match status" value="1"/>
</dbReference>
<evidence type="ECO:0000256" key="1">
    <source>
        <dbReference type="ARBA" id="ARBA00023002"/>
    </source>
</evidence>
<dbReference type="InterPro" id="IPR050523">
    <property type="entry name" value="AKR_Detox_Biosynth"/>
</dbReference>